<comment type="similarity">
    <text evidence="5">Belongs to the BI1 family.</text>
</comment>
<evidence type="ECO:0000256" key="2">
    <source>
        <dbReference type="ARBA" id="ARBA00022692"/>
    </source>
</evidence>
<accession>A0A7R9ER85</accession>
<dbReference type="PANTHER" id="PTHR23291">
    <property type="entry name" value="BAX INHIBITOR-RELATED"/>
    <property type="match status" value="1"/>
</dbReference>
<dbReference type="GO" id="GO:2001234">
    <property type="term" value="P:negative regulation of apoptotic signaling pathway"/>
    <property type="evidence" value="ECO:0007669"/>
    <property type="project" value="TreeGrafter"/>
</dbReference>
<comment type="subcellular location">
    <subcellularLocation>
        <location evidence="1">Membrane</location>
        <topology evidence="1">Multi-pass membrane protein</topology>
    </subcellularLocation>
</comment>
<dbReference type="GO" id="GO:0005783">
    <property type="term" value="C:endoplasmic reticulum"/>
    <property type="evidence" value="ECO:0007669"/>
    <property type="project" value="TreeGrafter"/>
</dbReference>
<evidence type="ECO:0000256" key="3">
    <source>
        <dbReference type="ARBA" id="ARBA00022989"/>
    </source>
</evidence>
<dbReference type="GO" id="GO:0005794">
    <property type="term" value="C:Golgi apparatus"/>
    <property type="evidence" value="ECO:0007669"/>
    <property type="project" value="TreeGrafter"/>
</dbReference>
<dbReference type="CDD" id="cd10428">
    <property type="entry name" value="LFG_like"/>
    <property type="match status" value="1"/>
</dbReference>
<dbReference type="PANTHER" id="PTHR23291:SF127">
    <property type="entry name" value="PROTEIN LIFEGUARD 1-LIKE"/>
    <property type="match status" value="1"/>
</dbReference>
<feature type="transmembrane region" description="Helical" evidence="5">
    <location>
        <begin position="164"/>
        <end position="185"/>
    </location>
</feature>
<dbReference type="GO" id="GO:0016020">
    <property type="term" value="C:membrane"/>
    <property type="evidence" value="ECO:0007669"/>
    <property type="project" value="UniProtKB-SubCell"/>
</dbReference>
<keyword evidence="4 5" id="KW-0472">Membrane</keyword>
<gene>
    <name evidence="6" type="ORF">TBIB3V08_LOCUS2119</name>
</gene>
<feature type="transmembrane region" description="Helical" evidence="5">
    <location>
        <begin position="110"/>
        <end position="129"/>
    </location>
</feature>
<dbReference type="AlphaFoldDB" id="A0A7R9ER85"/>
<dbReference type="EMBL" id="OD564721">
    <property type="protein sequence ID" value="CAD7439559.1"/>
    <property type="molecule type" value="Genomic_DNA"/>
</dbReference>
<evidence type="ECO:0000313" key="6">
    <source>
        <dbReference type="EMBL" id="CAD7439559.1"/>
    </source>
</evidence>
<dbReference type="Pfam" id="PF01027">
    <property type="entry name" value="Bax1-I"/>
    <property type="match status" value="1"/>
</dbReference>
<organism evidence="6">
    <name type="scientific">Timema bartmani</name>
    <dbReference type="NCBI Taxonomy" id="61472"/>
    <lineage>
        <taxon>Eukaryota</taxon>
        <taxon>Metazoa</taxon>
        <taxon>Ecdysozoa</taxon>
        <taxon>Arthropoda</taxon>
        <taxon>Hexapoda</taxon>
        <taxon>Insecta</taxon>
        <taxon>Pterygota</taxon>
        <taxon>Neoptera</taxon>
        <taxon>Polyneoptera</taxon>
        <taxon>Phasmatodea</taxon>
        <taxon>Timematodea</taxon>
        <taxon>Timematoidea</taxon>
        <taxon>Timematidae</taxon>
        <taxon>Timema</taxon>
    </lineage>
</organism>
<sequence length="289" mass="33198">MRLMDDLKKESPAFSMNVRRGPIYIINDPPANQENRTGYNKWWYRYRGVPADPEALQGPFGRSFEDKTIRSRFVKRVYLILLTQLLFTLGIIALFMFQKDVRRFVLENRVIIYSAYGVFFVTYVMLICCTGVRRRFPFNFILLAIFTMAMSYMTAAISTTYNTYIVFIAMGITAVVCLGVTLFSIQTKWDITGMGAYLCIFSLVVMVFGIVAIFISMYTRSSIMMTIYAEKLANEGHPSRAGEIRLTPPAVPFVKLHSREIIFNPEKTKHLPEINNSLETLKPSCYSEC</sequence>
<protein>
    <submittedName>
        <fullName evidence="6">Uncharacterized protein</fullName>
    </submittedName>
</protein>
<evidence type="ECO:0000256" key="4">
    <source>
        <dbReference type="ARBA" id="ARBA00023136"/>
    </source>
</evidence>
<evidence type="ECO:0000256" key="5">
    <source>
        <dbReference type="RuleBase" id="RU004379"/>
    </source>
</evidence>
<keyword evidence="3 5" id="KW-1133">Transmembrane helix</keyword>
<feature type="transmembrane region" description="Helical" evidence="5">
    <location>
        <begin position="197"/>
        <end position="218"/>
    </location>
</feature>
<proteinExistence type="inferred from homology"/>
<dbReference type="InterPro" id="IPR006214">
    <property type="entry name" value="Bax_inhibitor_1-related"/>
</dbReference>
<keyword evidence="2 5" id="KW-0812">Transmembrane</keyword>
<evidence type="ECO:0000256" key="1">
    <source>
        <dbReference type="ARBA" id="ARBA00004141"/>
    </source>
</evidence>
<reference evidence="6" key="1">
    <citation type="submission" date="2020-11" db="EMBL/GenBank/DDBJ databases">
        <authorList>
            <person name="Tran Van P."/>
        </authorList>
    </citation>
    <scope>NUCLEOTIDE SEQUENCE</scope>
</reference>
<feature type="transmembrane region" description="Helical" evidence="5">
    <location>
        <begin position="136"/>
        <end position="158"/>
    </location>
</feature>
<name>A0A7R9ER85_9NEOP</name>
<feature type="transmembrane region" description="Helical" evidence="5">
    <location>
        <begin position="77"/>
        <end position="98"/>
    </location>
</feature>